<sequence>MVGSLSCLRRLAALDDGPVRTRPDAAQGWKGNGIDRCRVDARASEVIPHTLCNERQTRIIMIDPHAPSPELDPVLDIARLQEIADLDLFAPEVSSILSELTFEACTKLGLPFGLVNVVLDEAQYVVAHHGIVGWIAEAQGTPLEWAFCRFAVRDRSEFVVENAQTDERVKDNPLVTEDGLRCYAGIPLITSRGHAIGSFCVAGSEPRSFDGLEMQILRTLTAEAIRRIERRRVTSAAT</sequence>
<reference evidence="2 3" key="1">
    <citation type="submission" date="2019-03" db="EMBL/GenBank/DDBJ databases">
        <title>Draft Genome Sequences of Six Type Strains of the Genus Massilia.</title>
        <authorList>
            <person name="Miess H."/>
            <person name="Frediansyhah A."/>
            <person name="Gross H."/>
        </authorList>
    </citation>
    <scope>NUCLEOTIDE SEQUENCE [LARGE SCALE GENOMIC DNA]</scope>
    <source>
        <strain evidence="2 3">DSM 17505</strain>
    </source>
</reference>
<keyword evidence="3" id="KW-1185">Reference proteome</keyword>
<organism evidence="2 3">
    <name type="scientific">Pseudoduganella plicata</name>
    <dbReference type="NCBI Taxonomy" id="321984"/>
    <lineage>
        <taxon>Bacteria</taxon>
        <taxon>Pseudomonadati</taxon>
        <taxon>Pseudomonadota</taxon>
        <taxon>Betaproteobacteria</taxon>
        <taxon>Burkholderiales</taxon>
        <taxon>Oxalobacteraceae</taxon>
        <taxon>Telluria group</taxon>
        <taxon>Pseudoduganella</taxon>
    </lineage>
</organism>
<accession>A0ABX5SE35</accession>
<dbReference type="Pfam" id="PF13185">
    <property type="entry name" value="GAF_2"/>
    <property type="match status" value="1"/>
</dbReference>
<dbReference type="SUPFAM" id="SSF55781">
    <property type="entry name" value="GAF domain-like"/>
    <property type="match status" value="1"/>
</dbReference>
<dbReference type="EMBL" id="CP038026">
    <property type="protein sequence ID" value="QBQ37519.1"/>
    <property type="molecule type" value="Genomic_DNA"/>
</dbReference>
<dbReference type="Gene3D" id="3.30.450.40">
    <property type="match status" value="1"/>
</dbReference>
<protein>
    <submittedName>
        <fullName evidence="2">GAF domain-containing protein</fullName>
    </submittedName>
</protein>
<proteinExistence type="predicted"/>
<name>A0ABX5SE35_9BURK</name>
<dbReference type="PANTHER" id="PTHR43102:SF2">
    <property type="entry name" value="GAF DOMAIN-CONTAINING PROTEIN"/>
    <property type="match status" value="1"/>
</dbReference>
<feature type="domain" description="GAF" evidence="1">
    <location>
        <begin position="97"/>
        <end position="223"/>
    </location>
</feature>
<dbReference type="PANTHER" id="PTHR43102">
    <property type="entry name" value="SLR1143 PROTEIN"/>
    <property type="match status" value="1"/>
</dbReference>
<gene>
    <name evidence="2" type="ORF">E1742_16100</name>
</gene>
<evidence type="ECO:0000313" key="3">
    <source>
        <dbReference type="Proteomes" id="UP000294359"/>
    </source>
</evidence>
<dbReference type="InterPro" id="IPR029016">
    <property type="entry name" value="GAF-like_dom_sf"/>
</dbReference>
<dbReference type="Proteomes" id="UP000294359">
    <property type="component" value="Chromosome"/>
</dbReference>
<dbReference type="InterPro" id="IPR003018">
    <property type="entry name" value="GAF"/>
</dbReference>
<evidence type="ECO:0000313" key="2">
    <source>
        <dbReference type="EMBL" id="QBQ37519.1"/>
    </source>
</evidence>
<evidence type="ECO:0000259" key="1">
    <source>
        <dbReference type="Pfam" id="PF13185"/>
    </source>
</evidence>